<reference evidence="2" key="1">
    <citation type="submission" date="2016-07" db="EMBL/GenBank/DDBJ databases">
        <authorList>
            <person name="Florea S."/>
            <person name="Webb J.S."/>
            <person name="Jaromczyk J."/>
            <person name="Schardl C.L."/>
        </authorList>
    </citation>
    <scope>NUCLEOTIDE SEQUENCE [LARGE SCALE GENOMIC DNA]</scope>
    <source>
        <strain evidence="2">1YdBTEX2</strain>
    </source>
</reference>
<accession>A0A1D3K7L3</accession>
<evidence type="ECO:0000313" key="1">
    <source>
        <dbReference type="EMBL" id="SBW84329.1"/>
    </source>
</evidence>
<gene>
    <name evidence="1" type="ORF">PVE_R2G0300</name>
</gene>
<sequence length="84" mass="9469">MSLDLSQRQTKSTNQLLPGEYIMQPGENALLRVQDVAHHRYTTITRLEGHYAGTSFTAGQKLGRRWEVVPPEEALIRLIASSPH</sequence>
<proteinExistence type="predicted"/>
<dbReference type="Proteomes" id="UP000245431">
    <property type="component" value="Chromosome PVE_r2"/>
</dbReference>
<dbReference type="EMBL" id="LT599584">
    <property type="protein sequence ID" value="SBW84329.1"/>
    <property type="molecule type" value="Genomic_DNA"/>
</dbReference>
<protein>
    <submittedName>
        <fullName evidence="1">Uncharacterized protein</fullName>
    </submittedName>
</protein>
<name>A0A1D3K7L3_PSEVE</name>
<evidence type="ECO:0000313" key="2">
    <source>
        <dbReference type="Proteomes" id="UP000245431"/>
    </source>
</evidence>
<organism evidence="1 2">
    <name type="scientific">Pseudomonas veronii 1YdBTEX2</name>
    <dbReference type="NCBI Taxonomy" id="1295141"/>
    <lineage>
        <taxon>Bacteria</taxon>
        <taxon>Pseudomonadati</taxon>
        <taxon>Pseudomonadota</taxon>
        <taxon>Gammaproteobacteria</taxon>
        <taxon>Pseudomonadales</taxon>
        <taxon>Pseudomonadaceae</taxon>
        <taxon>Pseudomonas</taxon>
    </lineage>
</organism>
<dbReference type="AlphaFoldDB" id="A0A1D3K7L3"/>